<dbReference type="EMBL" id="BARV01031340">
    <property type="protein sequence ID" value="GAI36558.1"/>
    <property type="molecule type" value="Genomic_DNA"/>
</dbReference>
<name>X1MZ43_9ZZZZ</name>
<accession>X1MZ43</accession>
<comment type="caution">
    <text evidence="1">The sequence shown here is derived from an EMBL/GenBank/DDBJ whole genome shotgun (WGS) entry which is preliminary data.</text>
</comment>
<organism evidence="1">
    <name type="scientific">marine sediment metagenome</name>
    <dbReference type="NCBI Taxonomy" id="412755"/>
    <lineage>
        <taxon>unclassified sequences</taxon>
        <taxon>metagenomes</taxon>
        <taxon>ecological metagenomes</taxon>
    </lineage>
</organism>
<evidence type="ECO:0000313" key="1">
    <source>
        <dbReference type="EMBL" id="GAI36558.1"/>
    </source>
</evidence>
<proteinExistence type="predicted"/>
<sequence>MVEAKNLVTRSNGLDGFLVYLLGGLTGAPHPIFESGKPVVMAYDLYGGAGEFLFDIGWARTRRFPVVGVSSSNFEDVVKALKLFKVIKRLSKARIILITSKDSSEYWSVKEVPDASFREIYGTKKYGGSGETFNVQG</sequence>
<reference evidence="1" key="1">
    <citation type="journal article" date="2014" name="Front. Microbiol.">
        <title>High frequency of phylogenetically diverse reductive dehalogenase-homologous genes in deep subseafloor sedimentary metagenomes.</title>
        <authorList>
            <person name="Kawai M."/>
            <person name="Futagami T."/>
            <person name="Toyoda A."/>
            <person name="Takaki Y."/>
            <person name="Nishi S."/>
            <person name="Hori S."/>
            <person name="Arai W."/>
            <person name="Tsubouchi T."/>
            <person name="Morono Y."/>
            <person name="Uchiyama I."/>
            <person name="Ito T."/>
            <person name="Fujiyama A."/>
            <person name="Inagaki F."/>
            <person name="Takami H."/>
        </authorList>
    </citation>
    <scope>NUCLEOTIDE SEQUENCE</scope>
    <source>
        <strain evidence="1">Expedition CK06-06</strain>
    </source>
</reference>
<protein>
    <submittedName>
        <fullName evidence="1">Uncharacterized protein</fullName>
    </submittedName>
</protein>
<gene>
    <name evidence="1" type="ORF">S06H3_49611</name>
</gene>
<feature type="non-terminal residue" evidence="1">
    <location>
        <position position="137"/>
    </location>
</feature>
<dbReference type="AlphaFoldDB" id="X1MZ43"/>